<dbReference type="PANTHER" id="PTHR33693:SF1">
    <property type="entry name" value="TYPE-4 URACIL-DNA GLYCOSYLASE"/>
    <property type="match status" value="1"/>
</dbReference>
<dbReference type="EMBL" id="RBVX01000002">
    <property type="protein sequence ID" value="RSL34891.1"/>
    <property type="molecule type" value="Genomic_DNA"/>
</dbReference>
<dbReference type="AlphaFoldDB" id="A0A3R9QPR8"/>
<keyword evidence="4" id="KW-0378">Hydrolase</keyword>
<reference evidence="9 10" key="1">
    <citation type="submission" date="2018-10" db="EMBL/GenBank/DDBJ databases">
        <title>Draft genome sequence of Bacillus salarius IM0101, isolated from a hypersaline soil in Inner Mongolia, China.</title>
        <authorList>
            <person name="Yamprayoonswat W."/>
            <person name="Boonvisut S."/>
            <person name="Jumpathong W."/>
            <person name="Sittihan S."/>
            <person name="Ruangsuj P."/>
            <person name="Wanthongcharoen S."/>
            <person name="Thongpramul N."/>
            <person name="Pimmason S."/>
            <person name="Yu B."/>
            <person name="Yasawong M."/>
        </authorList>
    </citation>
    <scope>NUCLEOTIDE SEQUENCE [LARGE SCALE GENOMIC DNA]</scope>
    <source>
        <strain evidence="9 10">IM0101</strain>
    </source>
</reference>
<name>A0A3R9QPR8_9BACI</name>
<dbReference type="SMART" id="SM00986">
    <property type="entry name" value="UDG"/>
    <property type="match status" value="1"/>
</dbReference>
<evidence type="ECO:0000256" key="2">
    <source>
        <dbReference type="ARBA" id="ARBA00022723"/>
    </source>
</evidence>
<organism evidence="9 10">
    <name type="scientific">Salibacterium salarium</name>
    <dbReference type="NCBI Taxonomy" id="284579"/>
    <lineage>
        <taxon>Bacteria</taxon>
        <taxon>Bacillati</taxon>
        <taxon>Bacillota</taxon>
        <taxon>Bacilli</taxon>
        <taxon>Bacillales</taxon>
        <taxon>Bacillaceae</taxon>
    </lineage>
</organism>
<keyword evidence="3" id="KW-0227">DNA damage</keyword>
<evidence type="ECO:0000256" key="1">
    <source>
        <dbReference type="ARBA" id="ARBA00022485"/>
    </source>
</evidence>
<dbReference type="Gene3D" id="3.40.470.10">
    <property type="entry name" value="Uracil-DNA glycosylase-like domain"/>
    <property type="match status" value="1"/>
</dbReference>
<evidence type="ECO:0000256" key="3">
    <source>
        <dbReference type="ARBA" id="ARBA00022763"/>
    </source>
</evidence>
<gene>
    <name evidence="9" type="ORF">D7Z54_03405</name>
</gene>
<keyword evidence="10" id="KW-1185">Reference proteome</keyword>
<keyword evidence="7" id="KW-0234">DNA repair</keyword>
<evidence type="ECO:0000256" key="5">
    <source>
        <dbReference type="ARBA" id="ARBA00023004"/>
    </source>
</evidence>
<evidence type="ECO:0000313" key="10">
    <source>
        <dbReference type="Proteomes" id="UP000275076"/>
    </source>
</evidence>
<dbReference type="GO" id="GO:0006281">
    <property type="term" value="P:DNA repair"/>
    <property type="evidence" value="ECO:0007669"/>
    <property type="project" value="UniProtKB-KW"/>
</dbReference>
<dbReference type="OrthoDB" id="5290748at2"/>
<evidence type="ECO:0000313" key="9">
    <source>
        <dbReference type="EMBL" id="RSL34891.1"/>
    </source>
</evidence>
<dbReference type="Pfam" id="PF03167">
    <property type="entry name" value="UDG"/>
    <property type="match status" value="1"/>
</dbReference>
<comment type="caution">
    <text evidence="9">The sequence shown here is derived from an EMBL/GenBank/DDBJ whole genome shotgun (WGS) entry which is preliminary data.</text>
</comment>
<dbReference type="GO" id="GO:0097506">
    <property type="term" value="F:deaminated base DNA N-glycosylase activity"/>
    <property type="evidence" value="ECO:0007669"/>
    <property type="project" value="UniProtKB-ARBA"/>
</dbReference>
<proteinExistence type="predicted"/>
<evidence type="ECO:0000256" key="4">
    <source>
        <dbReference type="ARBA" id="ARBA00022801"/>
    </source>
</evidence>
<dbReference type="SUPFAM" id="SSF52141">
    <property type="entry name" value="Uracil-DNA glycosylase-like"/>
    <property type="match status" value="1"/>
</dbReference>
<dbReference type="GO" id="GO:0046872">
    <property type="term" value="F:metal ion binding"/>
    <property type="evidence" value="ECO:0007669"/>
    <property type="project" value="UniProtKB-KW"/>
</dbReference>
<dbReference type="InterPro" id="IPR051536">
    <property type="entry name" value="UDG_Type-4/5"/>
</dbReference>
<keyword evidence="5" id="KW-0408">Iron</keyword>
<dbReference type="InterPro" id="IPR005122">
    <property type="entry name" value="Uracil-DNA_glycosylase-like"/>
</dbReference>
<dbReference type="InterPro" id="IPR036895">
    <property type="entry name" value="Uracil-DNA_glycosylase-like_sf"/>
</dbReference>
<dbReference type="Proteomes" id="UP000275076">
    <property type="component" value="Unassembled WGS sequence"/>
</dbReference>
<feature type="domain" description="Uracil-DNA glycosylase-like" evidence="8">
    <location>
        <begin position="24"/>
        <end position="199"/>
    </location>
</feature>
<keyword evidence="1" id="KW-0004">4Fe-4S</keyword>
<dbReference type="SMART" id="SM00987">
    <property type="entry name" value="UreE_C"/>
    <property type="match status" value="1"/>
</dbReference>
<protein>
    <submittedName>
        <fullName evidence="9">Uracil-DNA glycosylase</fullName>
    </submittedName>
</protein>
<sequence length="208" mass="23821">MLSEDLITQCKLRLEPFACEGFVYGAGPTRPLLMFVGEAPGETEINNGIPFSGKAGRYFDHYLEHLGITRNDIYITSSVRSRPYKWGKPHNKPARKYNRTPNQKEIAAHAPILDAEIEATKPPIIVPMGRIAYWRLLGSSPKMEELTGTFIHSPIRRLDDWEKNTYDFTPEIYTIFPLYHPAAILYKRSLETVIYTHLNELKSALKNI</sequence>
<dbReference type="GO" id="GO:0051539">
    <property type="term" value="F:4 iron, 4 sulfur cluster binding"/>
    <property type="evidence" value="ECO:0007669"/>
    <property type="project" value="UniProtKB-KW"/>
</dbReference>
<evidence type="ECO:0000259" key="8">
    <source>
        <dbReference type="SMART" id="SM00986"/>
    </source>
</evidence>
<keyword evidence="2" id="KW-0479">Metal-binding</keyword>
<dbReference type="PANTHER" id="PTHR33693">
    <property type="entry name" value="TYPE-5 URACIL-DNA GLYCOSYLASE"/>
    <property type="match status" value="1"/>
</dbReference>
<dbReference type="CDD" id="cd10030">
    <property type="entry name" value="UDG-F4_TTUDGA_SPO1dp_like"/>
    <property type="match status" value="1"/>
</dbReference>
<accession>A0A3R9QPR8</accession>
<dbReference type="RefSeq" id="WP_125554451.1">
    <property type="nucleotide sequence ID" value="NZ_RBVX01000002.1"/>
</dbReference>
<evidence type="ECO:0000256" key="6">
    <source>
        <dbReference type="ARBA" id="ARBA00023014"/>
    </source>
</evidence>
<evidence type="ECO:0000256" key="7">
    <source>
        <dbReference type="ARBA" id="ARBA00023204"/>
    </source>
</evidence>
<keyword evidence="6" id="KW-0411">Iron-sulfur</keyword>